<dbReference type="AlphaFoldDB" id="A0A3B0TY02"/>
<accession>A0A3B0TY02</accession>
<gene>
    <name evidence="1" type="ORF">MNBD_ALPHA12-2258</name>
</gene>
<reference evidence="1" key="1">
    <citation type="submission" date="2018-06" db="EMBL/GenBank/DDBJ databases">
        <authorList>
            <person name="Zhirakovskaya E."/>
        </authorList>
    </citation>
    <scope>NUCLEOTIDE SEQUENCE</scope>
</reference>
<dbReference type="EMBL" id="UOEO01000104">
    <property type="protein sequence ID" value="VAW19242.1"/>
    <property type="molecule type" value="Genomic_DNA"/>
</dbReference>
<name>A0A3B0TY02_9ZZZZ</name>
<sequence length="111" mass="12038">MMAVSGASAGEADVIAAKAALQQEGTYRFDVTIAHADTGWEHYADAFEVLDMDGKVLGTRTLLHPHVDEQPFTRSLLGVVIPKGVQKVTIRAHDSVHEYGGREIVLTLPLK</sequence>
<evidence type="ECO:0000313" key="1">
    <source>
        <dbReference type="EMBL" id="VAW19242.1"/>
    </source>
</evidence>
<proteinExistence type="predicted"/>
<protein>
    <submittedName>
        <fullName evidence="1">Uncharacterized protein</fullName>
    </submittedName>
</protein>
<organism evidence="1">
    <name type="scientific">hydrothermal vent metagenome</name>
    <dbReference type="NCBI Taxonomy" id="652676"/>
    <lineage>
        <taxon>unclassified sequences</taxon>
        <taxon>metagenomes</taxon>
        <taxon>ecological metagenomes</taxon>
    </lineage>
</organism>